<gene>
    <name evidence="1" type="ORF">L1987_02622</name>
</gene>
<name>A0ACB9K8G9_9ASTR</name>
<sequence length="101" mass="11735">MTEVKELTKERDFYKQLYISALDEQERDMPYADFEEHYSTISITDENEIRMTKEELDKLISDQVTRALANRTSTSTPPPPAQTVIHKDIGLKANWSQSLEL</sequence>
<keyword evidence="2" id="KW-1185">Reference proteome</keyword>
<evidence type="ECO:0000313" key="2">
    <source>
        <dbReference type="Proteomes" id="UP001056120"/>
    </source>
</evidence>
<dbReference type="Proteomes" id="UP001056120">
    <property type="component" value="Linkage Group LG01"/>
</dbReference>
<organism evidence="1 2">
    <name type="scientific">Smallanthus sonchifolius</name>
    <dbReference type="NCBI Taxonomy" id="185202"/>
    <lineage>
        <taxon>Eukaryota</taxon>
        <taxon>Viridiplantae</taxon>
        <taxon>Streptophyta</taxon>
        <taxon>Embryophyta</taxon>
        <taxon>Tracheophyta</taxon>
        <taxon>Spermatophyta</taxon>
        <taxon>Magnoliopsida</taxon>
        <taxon>eudicotyledons</taxon>
        <taxon>Gunneridae</taxon>
        <taxon>Pentapetalae</taxon>
        <taxon>asterids</taxon>
        <taxon>campanulids</taxon>
        <taxon>Asterales</taxon>
        <taxon>Asteraceae</taxon>
        <taxon>Asteroideae</taxon>
        <taxon>Heliantheae alliance</taxon>
        <taxon>Millerieae</taxon>
        <taxon>Smallanthus</taxon>
    </lineage>
</organism>
<dbReference type="EMBL" id="CM042018">
    <property type="protein sequence ID" value="KAI3828521.1"/>
    <property type="molecule type" value="Genomic_DNA"/>
</dbReference>
<comment type="caution">
    <text evidence="1">The sequence shown here is derived from an EMBL/GenBank/DDBJ whole genome shotgun (WGS) entry which is preliminary data.</text>
</comment>
<reference evidence="1 2" key="2">
    <citation type="journal article" date="2022" name="Mol. Ecol. Resour.">
        <title>The genomes of chicory, endive, great burdock and yacon provide insights into Asteraceae paleo-polyploidization history and plant inulin production.</title>
        <authorList>
            <person name="Fan W."/>
            <person name="Wang S."/>
            <person name="Wang H."/>
            <person name="Wang A."/>
            <person name="Jiang F."/>
            <person name="Liu H."/>
            <person name="Zhao H."/>
            <person name="Xu D."/>
            <person name="Zhang Y."/>
        </authorList>
    </citation>
    <scope>NUCLEOTIDE SEQUENCE [LARGE SCALE GENOMIC DNA]</scope>
    <source>
        <strain evidence="2">cv. Yunnan</strain>
        <tissue evidence="1">Leaves</tissue>
    </source>
</reference>
<protein>
    <submittedName>
        <fullName evidence="1">Uncharacterized protein</fullName>
    </submittedName>
</protein>
<evidence type="ECO:0000313" key="1">
    <source>
        <dbReference type="EMBL" id="KAI3828521.1"/>
    </source>
</evidence>
<accession>A0ACB9K8G9</accession>
<proteinExistence type="predicted"/>
<reference evidence="2" key="1">
    <citation type="journal article" date="2022" name="Mol. Ecol. Resour.">
        <title>The genomes of chicory, endive, great burdock and yacon provide insights into Asteraceae palaeo-polyploidization history and plant inulin production.</title>
        <authorList>
            <person name="Fan W."/>
            <person name="Wang S."/>
            <person name="Wang H."/>
            <person name="Wang A."/>
            <person name="Jiang F."/>
            <person name="Liu H."/>
            <person name="Zhao H."/>
            <person name="Xu D."/>
            <person name="Zhang Y."/>
        </authorList>
    </citation>
    <scope>NUCLEOTIDE SEQUENCE [LARGE SCALE GENOMIC DNA]</scope>
    <source>
        <strain evidence="2">cv. Yunnan</strain>
    </source>
</reference>